<proteinExistence type="inferred from homology"/>
<evidence type="ECO:0000256" key="1">
    <source>
        <dbReference type="ARBA" id="ARBA00008909"/>
    </source>
</evidence>
<dbReference type="InterPro" id="IPR000989">
    <property type="entry name" value="Rep"/>
</dbReference>
<dbReference type="GO" id="GO:0003677">
    <property type="term" value="F:DNA binding"/>
    <property type="evidence" value="ECO:0007669"/>
    <property type="project" value="InterPro"/>
</dbReference>
<dbReference type="AlphaFoldDB" id="A0A4Q5AP69"/>
<comment type="similarity">
    <text evidence="1">Belongs to the Gram-positive plasmids replication protein type 1 family.</text>
</comment>
<name>A0A4Q5AP69_9BIFI</name>
<keyword evidence="2" id="KW-0235">DNA replication</keyword>
<evidence type="ECO:0000313" key="4">
    <source>
        <dbReference type="Proteomes" id="UP000292382"/>
    </source>
</evidence>
<protein>
    <submittedName>
        <fullName evidence="3">RNA replicase</fullName>
    </submittedName>
</protein>
<dbReference type="Pfam" id="PF01446">
    <property type="entry name" value="Rep_1"/>
    <property type="match status" value="1"/>
</dbReference>
<sequence>MTSRNISQSEYAHTGTDASHDACAHHAVKQHTVIIDGAAEQFLRSGAPRNLSVFSASSSGVEAPRQYANTSSSDVVSARQRRYRLRDGERLFTTLSRVRACGKTTIGAAVELRASGDGSRVGFGGLSTCGSVWACPVCAAKISARRRDEVAELVAHAQAEGAEVSMLTLTMRHHRGQNLEDLWDALSYGWSRLTSGRAWQQFEQQAGIIGYIKSTEITYSHVNGWHVHLHVLIVTSRSIYIPIACQRAQGRARQPYPVEYRLPKDIIAERWERALKVKGVEVIPERGGVDWDVAGDAEKLANYVTKFGDKSSASDRISAEMTLGQYKQARKNSSRTLWQVLEDAVETGDMDDIEVWQEYERISRGRRAMTWSRGLREWAGLGVEQTDEEIAEEVAGDRVVALIDADSWRTVVQSHAAELLDLLQQCGDQAAFDWLISRGIPFYRLL</sequence>
<reference evidence="3 4" key="1">
    <citation type="submission" date="2018-12" db="EMBL/GenBank/DDBJ databases">
        <title>Unveiling genomic diversity among members of the Bifidobacterium pseudolongum species, a widely distributed gut commensal of the animal kingdom.</title>
        <authorList>
            <person name="Lugli G.A."/>
            <person name="Duranti S."/>
            <person name="Albert K."/>
            <person name="Mancabelli L."/>
            <person name="Napoli S."/>
            <person name="Viappiani A."/>
            <person name="Anzalone R."/>
            <person name="Longhi G."/>
            <person name="Milani C."/>
            <person name="Turroni F."/>
            <person name="Alessandri G."/>
            <person name="Sela D.A."/>
            <person name="Van Sinderen D."/>
            <person name="Ventura M."/>
        </authorList>
    </citation>
    <scope>NUCLEOTIDE SEQUENCE [LARGE SCALE GENOMIC DNA]</scope>
    <source>
        <strain evidence="3 4">2003B</strain>
    </source>
</reference>
<evidence type="ECO:0000256" key="2">
    <source>
        <dbReference type="ARBA" id="ARBA00022705"/>
    </source>
</evidence>
<gene>
    <name evidence="3" type="ORF">PG2003B_1808</name>
</gene>
<comment type="caution">
    <text evidence="3">The sequence shown here is derived from an EMBL/GenBank/DDBJ whole genome shotgun (WGS) entry which is preliminary data.</text>
</comment>
<dbReference type="GO" id="GO:0006260">
    <property type="term" value="P:DNA replication"/>
    <property type="evidence" value="ECO:0007669"/>
    <property type="project" value="UniProtKB-KW"/>
</dbReference>
<evidence type="ECO:0000313" key="3">
    <source>
        <dbReference type="EMBL" id="RYQ33956.1"/>
    </source>
</evidence>
<organism evidence="3 4">
    <name type="scientific">Bifidobacterium pseudolongum subsp. globosum</name>
    <dbReference type="NCBI Taxonomy" id="1690"/>
    <lineage>
        <taxon>Bacteria</taxon>
        <taxon>Bacillati</taxon>
        <taxon>Actinomycetota</taxon>
        <taxon>Actinomycetes</taxon>
        <taxon>Bifidobacteriales</taxon>
        <taxon>Bifidobacteriaceae</taxon>
        <taxon>Bifidobacterium</taxon>
    </lineage>
</organism>
<dbReference type="Proteomes" id="UP000292382">
    <property type="component" value="Unassembled WGS sequence"/>
</dbReference>
<dbReference type="EMBL" id="RYUW01000029">
    <property type="protein sequence ID" value="RYQ33956.1"/>
    <property type="molecule type" value="Genomic_DNA"/>
</dbReference>
<accession>A0A4Q5AP69</accession>